<gene>
    <name evidence="4" type="ORF">VTL71DRAFT_14213</name>
</gene>
<protein>
    <recommendedName>
        <fullName evidence="3">Erythromycin biosynthesis protein CIII-like C-terminal domain-containing protein</fullName>
    </recommendedName>
</protein>
<evidence type="ECO:0000256" key="2">
    <source>
        <dbReference type="SAM" id="MobiDB-lite"/>
    </source>
</evidence>
<dbReference type="InterPro" id="IPR010610">
    <property type="entry name" value="EryCIII-like_C"/>
</dbReference>
<evidence type="ECO:0000259" key="3">
    <source>
        <dbReference type="Pfam" id="PF06722"/>
    </source>
</evidence>
<comment type="caution">
    <text evidence="4">The sequence shown here is derived from an EMBL/GenBank/DDBJ whole genome shotgun (WGS) entry which is preliminary data.</text>
</comment>
<keyword evidence="5" id="KW-1185">Reference proteome</keyword>
<evidence type="ECO:0000256" key="1">
    <source>
        <dbReference type="ARBA" id="ARBA00022679"/>
    </source>
</evidence>
<keyword evidence="1" id="KW-0808">Transferase</keyword>
<dbReference type="InterPro" id="IPR002213">
    <property type="entry name" value="UDP_glucos_trans"/>
</dbReference>
<feature type="compositionally biased region" description="Pro residues" evidence="2">
    <location>
        <begin position="85"/>
        <end position="94"/>
    </location>
</feature>
<dbReference type="PANTHER" id="PTHR21015:SF22">
    <property type="entry name" value="GLYCOSYLTRANSFERASE"/>
    <property type="match status" value="1"/>
</dbReference>
<dbReference type="Gene3D" id="3.40.50.2000">
    <property type="entry name" value="Glycogen Phosphorylase B"/>
    <property type="match status" value="2"/>
</dbReference>
<feature type="region of interest" description="Disordered" evidence="2">
    <location>
        <begin position="74"/>
        <end position="94"/>
    </location>
</feature>
<dbReference type="Proteomes" id="UP001595075">
    <property type="component" value="Unassembled WGS sequence"/>
</dbReference>
<dbReference type="Pfam" id="PF06722">
    <property type="entry name" value="EryCIII-like_C"/>
    <property type="match status" value="1"/>
</dbReference>
<proteinExistence type="predicted"/>
<reference evidence="4 5" key="1">
    <citation type="journal article" date="2024" name="Commun. Biol.">
        <title>Comparative genomic analysis of thermophilic fungi reveals convergent evolutionary adaptations and gene losses.</title>
        <authorList>
            <person name="Steindorff A.S."/>
            <person name="Aguilar-Pontes M.V."/>
            <person name="Robinson A.J."/>
            <person name="Andreopoulos B."/>
            <person name="LaButti K."/>
            <person name="Kuo A."/>
            <person name="Mondo S."/>
            <person name="Riley R."/>
            <person name="Otillar R."/>
            <person name="Haridas S."/>
            <person name="Lipzen A."/>
            <person name="Grimwood J."/>
            <person name="Schmutz J."/>
            <person name="Clum A."/>
            <person name="Reid I.D."/>
            <person name="Moisan M.C."/>
            <person name="Butler G."/>
            <person name="Nguyen T.T.M."/>
            <person name="Dewar K."/>
            <person name="Conant G."/>
            <person name="Drula E."/>
            <person name="Henrissat B."/>
            <person name="Hansel C."/>
            <person name="Singer S."/>
            <person name="Hutchinson M.I."/>
            <person name="de Vries R.P."/>
            <person name="Natvig D.O."/>
            <person name="Powell A.J."/>
            <person name="Tsang A."/>
            <person name="Grigoriev I.V."/>
        </authorList>
    </citation>
    <scope>NUCLEOTIDE SEQUENCE [LARGE SCALE GENOMIC DNA]</scope>
    <source>
        <strain evidence="4 5">CBS 494.80</strain>
    </source>
</reference>
<dbReference type="PANTHER" id="PTHR21015">
    <property type="entry name" value="UDP-N-ACETYLGLUCOSAMINE--N-ACETYLMURAMYL-(PENTAPEPTIDE) PYROPHOSPHORYL-UNDECAPRENOL N-ACETYLGLUCOSAMINE TRANSFERASE 1"/>
    <property type="match status" value="1"/>
</dbReference>
<feature type="domain" description="Erythromycin biosynthesis protein CIII-like C-terminal" evidence="3">
    <location>
        <begin position="311"/>
        <end position="440"/>
    </location>
</feature>
<name>A0ABR4CHU7_9HELO</name>
<evidence type="ECO:0000313" key="5">
    <source>
        <dbReference type="Proteomes" id="UP001595075"/>
    </source>
</evidence>
<sequence length="460" mass="49784">MSKPTKPLLVFCATPGHGHVLPVLAVAQTLISRGYEGIFTTETAFEPKISEIGATFIPLLGRANFSFSNIHTLFPQPKPDSDPPTAKPPGGPPASPYSLARAMRYIFASTIPAQHESVQTILRGIQEREPGRKVVIIQDYTFWGNLPILLGGEGIKPTGVINLGITPLPLKGPGIPPFGLGLPYDPSPEGVQKNEAMYKGRDELFTELTTALNEIFATFGIAQPEEHIFDLQVTLPDRFMQMCIPSLEYPRPNPPPGLRFTGALPGGHRGIAKSKPTWWSDLSTNVPKKRIVFVSQGTATTQYEKLIQPTLSALSSCDDILVIAALGREGASLPADFEIPSNARVADFIPFDDVLALADVFVTNGGYGGFQHAVSHGTPLVVAGTAADKPEVAARVEWAGLGVNLRTEVPTQEEVREAVLKVLRDGRFKERARELEGEMGRYDVFGIIAESIEELCAEDA</sequence>
<dbReference type="EMBL" id="JAZHXI010000007">
    <property type="protein sequence ID" value="KAL2069534.1"/>
    <property type="molecule type" value="Genomic_DNA"/>
</dbReference>
<organism evidence="4 5">
    <name type="scientific">Oculimacula yallundae</name>
    <dbReference type="NCBI Taxonomy" id="86028"/>
    <lineage>
        <taxon>Eukaryota</taxon>
        <taxon>Fungi</taxon>
        <taxon>Dikarya</taxon>
        <taxon>Ascomycota</taxon>
        <taxon>Pezizomycotina</taxon>
        <taxon>Leotiomycetes</taxon>
        <taxon>Helotiales</taxon>
        <taxon>Ploettnerulaceae</taxon>
        <taxon>Oculimacula</taxon>
    </lineage>
</organism>
<dbReference type="SUPFAM" id="SSF53756">
    <property type="entry name" value="UDP-Glycosyltransferase/glycogen phosphorylase"/>
    <property type="match status" value="1"/>
</dbReference>
<accession>A0ABR4CHU7</accession>
<evidence type="ECO:0000313" key="4">
    <source>
        <dbReference type="EMBL" id="KAL2069534.1"/>
    </source>
</evidence>
<dbReference type="CDD" id="cd03784">
    <property type="entry name" value="GT1_Gtf-like"/>
    <property type="match status" value="1"/>
</dbReference>